<dbReference type="Proteomes" id="UP000019151">
    <property type="component" value="Chromosome"/>
</dbReference>
<dbReference type="SUPFAM" id="SSF47789">
    <property type="entry name" value="C-terminal domain of RNA polymerase alpha subunit"/>
    <property type="match status" value="1"/>
</dbReference>
<comment type="similarity">
    <text evidence="1 11">Belongs to the RNA polymerase alpha chain family.</text>
</comment>
<dbReference type="InterPro" id="IPR011260">
    <property type="entry name" value="RNAP_asu_C"/>
</dbReference>
<dbReference type="InParanoid" id="W0RNS5"/>
<dbReference type="InterPro" id="IPR011773">
    <property type="entry name" value="DNA-dir_RpoA"/>
</dbReference>
<comment type="catalytic activity">
    <reaction evidence="10 11">
        <text>RNA(n) + a ribonucleoside 5'-triphosphate = RNA(n+1) + diphosphate</text>
        <dbReference type="Rhea" id="RHEA:21248"/>
        <dbReference type="Rhea" id="RHEA-COMP:14527"/>
        <dbReference type="Rhea" id="RHEA-COMP:17342"/>
        <dbReference type="ChEBI" id="CHEBI:33019"/>
        <dbReference type="ChEBI" id="CHEBI:61557"/>
        <dbReference type="ChEBI" id="CHEBI:140395"/>
        <dbReference type="EC" id="2.7.7.6"/>
    </reaction>
</comment>
<evidence type="ECO:0000256" key="11">
    <source>
        <dbReference type="HAMAP-Rule" id="MF_00059"/>
    </source>
</evidence>
<dbReference type="SMART" id="SM00662">
    <property type="entry name" value="RPOLD"/>
    <property type="match status" value="1"/>
</dbReference>
<accession>W0RNS5</accession>
<evidence type="ECO:0000256" key="4">
    <source>
        <dbReference type="ARBA" id="ARBA00022478"/>
    </source>
</evidence>
<evidence type="ECO:0000256" key="2">
    <source>
        <dbReference type="ARBA" id="ARBA00012418"/>
    </source>
</evidence>
<keyword evidence="7 11" id="KW-0804">Transcription</keyword>
<dbReference type="OrthoDB" id="9805706at2"/>
<dbReference type="KEGG" id="gba:J421_3576"/>
<feature type="region of interest" description="Alpha C-terminal domain (alpha-CTD)" evidence="11">
    <location>
        <begin position="262"/>
        <end position="358"/>
    </location>
</feature>
<dbReference type="GO" id="GO:0000428">
    <property type="term" value="C:DNA-directed RNA polymerase complex"/>
    <property type="evidence" value="ECO:0007669"/>
    <property type="project" value="UniProtKB-KW"/>
</dbReference>
<dbReference type="Pfam" id="PF01193">
    <property type="entry name" value="RNA_pol_L"/>
    <property type="match status" value="1"/>
</dbReference>
<comment type="domain">
    <text evidence="11">The N-terminal domain is essential for RNAP assembly and basal transcription, whereas the C-terminal domain is involved in interaction with transcriptional regulators and with upstream promoter elements.</text>
</comment>
<dbReference type="FunFam" id="2.170.120.12:FF:000001">
    <property type="entry name" value="DNA-directed RNA polymerase subunit alpha"/>
    <property type="match status" value="1"/>
</dbReference>
<comment type="subunit">
    <text evidence="11">Homodimer. The RNAP catalytic core consists of 2 alpha, 1 beta, 1 beta' and 1 omega subunit. When a sigma factor is associated with the core the holoenzyme is formed, which can initiate transcription.</text>
</comment>
<evidence type="ECO:0000313" key="15">
    <source>
        <dbReference type="Proteomes" id="UP000019151"/>
    </source>
</evidence>
<dbReference type="CDD" id="cd06928">
    <property type="entry name" value="RNAP_alpha_NTD"/>
    <property type="match status" value="1"/>
</dbReference>
<dbReference type="NCBIfam" id="NF003513">
    <property type="entry name" value="PRK05182.1-2"/>
    <property type="match status" value="1"/>
</dbReference>
<reference evidence="14 15" key="1">
    <citation type="journal article" date="2014" name="Genome Announc.">
        <title>Genome Sequence and Methylome of Soil Bacterium Gemmatirosa kalamazoonensis KBS708T, a Member of the Rarely Cultivated Gemmatimonadetes Phylum.</title>
        <authorList>
            <person name="Debruyn J.M."/>
            <person name="Radosevich M."/>
            <person name="Wommack K.E."/>
            <person name="Polson S.W."/>
            <person name="Hauser L.J."/>
            <person name="Fawaz M.N."/>
            <person name="Korlach J."/>
            <person name="Tsai Y.C."/>
        </authorList>
    </citation>
    <scope>NUCLEOTIDE SEQUENCE [LARGE SCALE GENOMIC DNA]</scope>
    <source>
        <strain evidence="14 15">KBS708</strain>
    </source>
</reference>
<dbReference type="eggNOG" id="COG0202">
    <property type="taxonomic scope" value="Bacteria"/>
</dbReference>
<dbReference type="GO" id="GO:0046983">
    <property type="term" value="F:protein dimerization activity"/>
    <property type="evidence" value="ECO:0007669"/>
    <property type="project" value="InterPro"/>
</dbReference>
<dbReference type="SUPFAM" id="SSF56553">
    <property type="entry name" value="Insert subdomain of RNA polymerase alpha subunit"/>
    <property type="match status" value="1"/>
</dbReference>
<dbReference type="HOGENOM" id="CLU_053084_0_1_0"/>
<keyword evidence="15" id="KW-1185">Reference proteome</keyword>
<evidence type="ECO:0000259" key="13">
    <source>
        <dbReference type="SMART" id="SM00662"/>
    </source>
</evidence>
<dbReference type="Pfam" id="PF03118">
    <property type="entry name" value="RNA_pol_A_CTD"/>
    <property type="match status" value="1"/>
</dbReference>
<dbReference type="EMBL" id="CP007128">
    <property type="protein sequence ID" value="AHG91113.1"/>
    <property type="molecule type" value="Genomic_DNA"/>
</dbReference>
<evidence type="ECO:0000256" key="8">
    <source>
        <dbReference type="ARBA" id="ARBA00032524"/>
    </source>
</evidence>
<dbReference type="AlphaFoldDB" id="W0RNS5"/>
<evidence type="ECO:0000256" key="7">
    <source>
        <dbReference type="ARBA" id="ARBA00023163"/>
    </source>
</evidence>
<evidence type="ECO:0000313" key="14">
    <source>
        <dbReference type="EMBL" id="AHG91113.1"/>
    </source>
</evidence>
<keyword evidence="5 11" id="KW-0808">Transferase</keyword>
<dbReference type="InterPro" id="IPR011263">
    <property type="entry name" value="DNA-dir_RNA_pol_RpoA/D/Rpb3"/>
</dbReference>
<dbReference type="GO" id="GO:0003677">
    <property type="term" value="F:DNA binding"/>
    <property type="evidence" value="ECO:0007669"/>
    <property type="project" value="UniProtKB-UniRule"/>
</dbReference>
<dbReference type="InterPro" id="IPR036603">
    <property type="entry name" value="RBP11-like"/>
</dbReference>
<evidence type="ECO:0000256" key="5">
    <source>
        <dbReference type="ARBA" id="ARBA00022679"/>
    </source>
</evidence>
<feature type="region of interest" description="Alpha N-terminal domain (alpha-NTD)" evidence="11">
    <location>
        <begin position="1"/>
        <end position="262"/>
    </location>
</feature>
<evidence type="ECO:0000256" key="6">
    <source>
        <dbReference type="ARBA" id="ARBA00022695"/>
    </source>
</evidence>
<sequence length="358" mass="39115">MATTIDLRGLVRPQLVEATKREDNLNVAEFRLQPLERGFGHTLGNSMRRLLLSSLRGAAVWGFRIDGVVHEHQTIPGVVEDVHQIIGNLKTLTLTLDDDVETAVLRIQKTEAGPITAGDIQGASGVRIVDAAHHLLTLQEDRELNIELYVNKGRGYVESDQHPVDRGLPVDLVRVDSIYNPVRRANFAVAETRVGQRTDYDRLTLTVETNGTITPEEAVSYAAALAQTHFQYFAGFGSHAAASVAAGGDGNGADALRMGDLLRTSIDDLELSVRSVNSLKNSNIRTLGDLVRQTENQILQVKNFGKKSLQEIADLLEREGLNFGMRYEEAGDGGVRITDWGTAPSRAAANAPEDDDEE</sequence>
<dbReference type="GO" id="GO:0006351">
    <property type="term" value="P:DNA-templated transcription"/>
    <property type="evidence" value="ECO:0007669"/>
    <property type="project" value="UniProtKB-UniRule"/>
</dbReference>
<dbReference type="Gene3D" id="1.10.150.20">
    <property type="entry name" value="5' to 3' exonuclease, C-terminal subdomain"/>
    <property type="match status" value="1"/>
</dbReference>
<comment type="function">
    <text evidence="11">DNA-dependent RNA polymerase catalyzes the transcription of DNA into RNA using the four ribonucleoside triphosphates as substrates.</text>
</comment>
<dbReference type="GO" id="GO:0003899">
    <property type="term" value="F:DNA-directed RNA polymerase activity"/>
    <property type="evidence" value="ECO:0007669"/>
    <property type="project" value="UniProtKB-UniRule"/>
</dbReference>
<protein>
    <recommendedName>
        <fullName evidence="3 11">DNA-directed RNA polymerase subunit alpha</fullName>
        <shortName evidence="11">RNAP subunit alpha</shortName>
        <ecNumber evidence="2 11">2.7.7.6</ecNumber>
    </recommendedName>
    <alternativeName>
        <fullName evidence="9 11">RNA polymerase subunit alpha</fullName>
    </alternativeName>
    <alternativeName>
        <fullName evidence="8 11">Transcriptase subunit alpha</fullName>
    </alternativeName>
</protein>
<dbReference type="NCBIfam" id="NF003519">
    <property type="entry name" value="PRK05182.2-5"/>
    <property type="match status" value="1"/>
</dbReference>
<gene>
    <name evidence="11" type="primary">rpoA</name>
    <name evidence="14" type="ORF">J421_3576</name>
</gene>
<dbReference type="RefSeq" id="WP_025412570.1">
    <property type="nucleotide sequence ID" value="NZ_CP007128.1"/>
</dbReference>
<organism evidence="14 15">
    <name type="scientific">Gemmatirosa kalamazoonensis</name>
    <dbReference type="NCBI Taxonomy" id="861299"/>
    <lineage>
        <taxon>Bacteria</taxon>
        <taxon>Pseudomonadati</taxon>
        <taxon>Gemmatimonadota</taxon>
        <taxon>Gemmatimonadia</taxon>
        <taxon>Gemmatimonadales</taxon>
        <taxon>Gemmatimonadaceae</taxon>
        <taxon>Gemmatirosa</taxon>
    </lineage>
</organism>
<proteinExistence type="inferred from homology"/>
<dbReference type="PATRIC" id="fig|861299.3.peg.3630"/>
<feature type="domain" description="DNA-directed RNA polymerase RpoA/D/Rpb3-type" evidence="13">
    <location>
        <begin position="27"/>
        <end position="236"/>
    </location>
</feature>
<dbReference type="FunCoup" id="W0RNS5">
    <property type="interactions" value="425"/>
</dbReference>
<dbReference type="HAMAP" id="MF_00059">
    <property type="entry name" value="RNApol_bact_RpoA"/>
    <property type="match status" value="1"/>
</dbReference>
<evidence type="ECO:0000256" key="10">
    <source>
        <dbReference type="ARBA" id="ARBA00048552"/>
    </source>
</evidence>
<dbReference type="InterPro" id="IPR011262">
    <property type="entry name" value="DNA-dir_RNA_pol_insert"/>
</dbReference>
<feature type="region of interest" description="Disordered" evidence="12">
    <location>
        <begin position="336"/>
        <end position="358"/>
    </location>
</feature>
<dbReference type="NCBIfam" id="TIGR02027">
    <property type="entry name" value="rpoA"/>
    <property type="match status" value="1"/>
</dbReference>
<dbReference type="InterPro" id="IPR036643">
    <property type="entry name" value="RNApol_insert_sf"/>
</dbReference>
<dbReference type="Gene3D" id="3.30.1360.10">
    <property type="entry name" value="RNA polymerase, RBP11-like subunit"/>
    <property type="match status" value="1"/>
</dbReference>
<dbReference type="Pfam" id="PF01000">
    <property type="entry name" value="RNA_pol_A_bac"/>
    <property type="match status" value="1"/>
</dbReference>
<keyword evidence="6 11" id="KW-0548">Nucleotidyltransferase</keyword>
<dbReference type="STRING" id="861299.J421_3576"/>
<dbReference type="EC" id="2.7.7.6" evidence="2 11"/>
<evidence type="ECO:0000256" key="3">
    <source>
        <dbReference type="ARBA" id="ARBA00015972"/>
    </source>
</evidence>
<evidence type="ECO:0000256" key="1">
    <source>
        <dbReference type="ARBA" id="ARBA00007123"/>
    </source>
</evidence>
<dbReference type="Gene3D" id="2.170.120.12">
    <property type="entry name" value="DNA-directed RNA polymerase, insert domain"/>
    <property type="match status" value="1"/>
</dbReference>
<evidence type="ECO:0000256" key="9">
    <source>
        <dbReference type="ARBA" id="ARBA00033070"/>
    </source>
</evidence>
<keyword evidence="4 11" id="KW-0240">DNA-directed RNA polymerase</keyword>
<dbReference type="GO" id="GO:0005737">
    <property type="term" value="C:cytoplasm"/>
    <property type="evidence" value="ECO:0007669"/>
    <property type="project" value="UniProtKB-ARBA"/>
</dbReference>
<dbReference type="SUPFAM" id="SSF55257">
    <property type="entry name" value="RBP11-like subunits of RNA polymerase"/>
    <property type="match status" value="1"/>
</dbReference>
<evidence type="ECO:0000256" key="12">
    <source>
        <dbReference type="SAM" id="MobiDB-lite"/>
    </source>
</evidence>
<name>W0RNS5_9BACT</name>